<name>A0A3B3QPP9_9TELE</name>
<dbReference type="CDD" id="cd15777">
    <property type="entry name" value="CRBN_C_like"/>
    <property type="match status" value="1"/>
</dbReference>
<dbReference type="Ensembl" id="ENSPKIT00000032186.1">
    <property type="protein sequence ID" value="ENSPKIP00000008113.1"/>
    <property type="gene ID" value="ENSPKIG00000023755.1"/>
</dbReference>
<feature type="domain" description="CULT" evidence="1">
    <location>
        <begin position="21"/>
        <end position="150"/>
    </location>
</feature>
<dbReference type="InterPro" id="IPR034750">
    <property type="entry name" value="CULT"/>
</dbReference>
<sequence length="162" mass="18433">VLLWLLCLFPSDRACDGPGRDDLLLCRSCGHEVALDSDASFVASRLALSHRNITMIGDRRVPVQLFENPQGFQFEVVTFRKADVHKHWPADGRFTWYPGYSWTVATCPQCSAHLWAFQPSDWPETVTEQQFDDSKQTFVALVIDRLLQENFAATLLVTPKSF</sequence>
<evidence type="ECO:0000313" key="3">
    <source>
        <dbReference type="Proteomes" id="UP000261540"/>
    </source>
</evidence>
<protein>
    <submittedName>
        <fullName evidence="2">Si:ch211-51h9.7</fullName>
    </submittedName>
</protein>
<evidence type="ECO:0000259" key="1">
    <source>
        <dbReference type="PROSITE" id="PS51788"/>
    </source>
</evidence>
<evidence type="ECO:0000313" key="2">
    <source>
        <dbReference type="Ensembl" id="ENSPKIP00000008113.1"/>
    </source>
</evidence>
<accession>A0A3B3QPP9</accession>
<reference evidence="2" key="2">
    <citation type="submission" date="2025-09" db="UniProtKB">
        <authorList>
            <consortium name="Ensembl"/>
        </authorList>
    </citation>
    <scope>IDENTIFICATION</scope>
</reference>
<reference evidence="2" key="1">
    <citation type="submission" date="2025-08" db="UniProtKB">
        <authorList>
            <consortium name="Ensembl"/>
        </authorList>
    </citation>
    <scope>IDENTIFICATION</scope>
</reference>
<dbReference type="AlphaFoldDB" id="A0A3B3QPP9"/>
<dbReference type="STRING" id="1676925.ENSPKIP00000008113"/>
<dbReference type="GeneTree" id="ENSGT00530000065225"/>
<dbReference type="Gene3D" id="2.170.150.20">
    <property type="entry name" value="Peptide methionine sulfoxide reductase"/>
    <property type="match status" value="1"/>
</dbReference>
<keyword evidence="3" id="KW-1185">Reference proteome</keyword>
<dbReference type="PROSITE" id="PS51788">
    <property type="entry name" value="CULT"/>
    <property type="match status" value="1"/>
</dbReference>
<proteinExistence type="predicted"/>
<organism evidence="2 3">
    <name type="scientific">Paramormyrops kingsleyae</name>
    <dbReference type="NCBI Taxonomy" id="1676925"/>
    <lineage>
        <taxon>Eukaryota</taxon>
        <taxon>Metazoa</taxon>
        <taxon>Chordata</taxon>
        <taxon>Craniata</taxon>
        <taxon>Vertebrata</taxon>
        <taxon>Euteleostomi</taxon>
        <taxon>Actinopterygii</taxon>
        <taxon>Neopterygii</taxon>
        <taxon>Teleostei</taxon>
        <taxon>Osteoglossocephala</taxon>
        <taxon>Osteoglossomorpha</taxon>
        <taxon>Osteoglossiformes</taxon>
        <taxon>Mormyridae</taxon>
        <taxon>Paramormyrops</taxon>
    </lineage>
</organism>
<dbReference type="Proteomes" id="UP000261540">
    <property type="component" value="Unplaced"/>
</dbReference>